<feature type="transmembrane region" description="Helical" evidence="19">
    <location>
        <begin position="30"/>
        <end position="57"/>
    </location>
</feature>
<comment type="similarity">
    <text evidence="19">Belongs to the cytochrome b family.</text>
</comment>
<feature type="transmembrane region" description="Helical" evidence="19">
    <location>
        <begin position="114"/>
        <end position="134"/>
    </location>
</feature>
<keyword evidence="9 18" id="KW-0479">Metal-binding</keyword>
<comment type="function">
    <text evidence="1 19">Component of the ubiquinol-cytochrome c reductase complex (complex III or cytochrome b-c1 complex) that is part of the mitochondrial respiratory chain. The b-c1 complex mediates electron transfer from ubiquinol to cytochrome c. Contributes to the generation of a proton gradient across the mitochondrial membrane that is then used for ATP synthesis.</text>
</comment>
<dbReference type="Pfam" id="PF00033">
    <property type="entry name" value="Cytochrome_B"/>
    <property type="match status" value="1"/>
</dbReference>
<dbReference type="CDD" id="cd00290">
    <property type="entry name" value="cytochrome_b_C"/>
    <property type="match status" value="1"/>
</dbReference>
<name>B2CKU2_HYPTH</name>
<evidence type="ECO:0000256" key="15">
    <source>
        <dbReference type="ARBA" id="ARBA00023128"/>
    </source>
</evidence>
<feature type="domain" description="Cytochrome b/b6 C-terminal region profile" evidence="21">
    <location>
        <begin position="211"/>
        <end position="376"/>
    </location>
</feature>
<comment type="cofactor">
    <cofactor evidence="19">
        <name>heme b</name>
        <dbReference type="ChEBI" id="CHEBI:60344"/>
    </cofactor>
    <text evidence="19">Binds 2 heme groups non-covalently.</text>
</comment>
<keyword evidence="14" id="KW-0830">Ubiquinone</keyword>
<dbReference type="InterPro" id="IPR005797">
    <property type="entry name" value="Cyt_b/b6_N"/>
</dbReference>
<evidence type="ECO:0000256" key="9">
    <source>
        <dbReference type="ARBA" id="ARBA00022723"/>
    </source>
</evidence>
<evidence type="ECO:0000256" key="16">
    <source>
        <dbReference type="ARBA" id="ARBA00023136"/>
    </source>
</evidence>
<geneLocation type="mitochondrion" evidence="22"/>
<dbReference type="InterPro" id="IPR048259">
    <property type="entry name" value="Cytochrome_b_N_euk/bac"/>
</dbReference>
<keyword evidence="6 18" id="KW-0349">Heme</keyword>
<comment type="subunit">
    <text evidence="3">The main subunits of complex b-c1 are: cytochrome b, cytochrome c1 and the Rieske protein.</text>
</comment>
<evidence type="ECO:0000256" key="8">
    <source>
        <dbReference type="ARBA" id="ARBA00022692"/>
    </source>
</evidence>
<dbReference type="SUPFAM" id="SSF81648">
    <property type="entry name" value="a domain/subunit of cytochrome bc1 complex (Ubiquinol-cytochrome c reductase)"/>
    <property type="match status" value="1"/>
</dbReference>
<dbReference type="CDD" id="cd00284">
    <property type="entry name" value="Cytochrome_b_N"/>
    <property type="match status" value="1"/>
</dbReference>
<dbReference type="RefSeq" id="YP_001936591.1">
    <property type="nucleotide sequence ID" value="NC_010777.1"/>
</dbReference>
<comment type="cofactor">
    <cofactor evidence="18">
        <name>heme</name>
        <dbReference type="ChEBI" id="CHEBI:30413"/>
    </cofactor>
    <text evidence="18">Binds 2 heme groups non-covalently.</text>
</comment>
<dbReference type="InterPro" id="IPR027387">
    <property type="entry name" value="Cytb/b6-like_sf"/>
</dbReference>
<dbReference type="SUPFAM" id="SSF81342">
    <property type="entry name" value="Transmembrane di-heme cytochromes"/>
    <property type="match status" value="1"/>
</dbReference>
<feature type="binding site" description="axial binding residue" evidence="18">
    <location>
        <position position="183"/>
    </location>
    <ligand>
        <name>heme b</name>
        <dbReference type="ChEBI" id="CHEBI:60344"/>
        <label>b562</label>
    </ligand>
    <ligandPart>
        <name>Fe</name>
        <dbReference type="ChEBI" id="CHEBI:18248"/>
    </ligandPart>
</feature>
<evidence type="ECO:0000256" key="17">
    <source>
        <dbReference type="PIRSR" id="PIRSR038885-1"/>
    </source>
</evidence>
<dbReference type="InterPro" id="IPR048260">
    <property type="entry name" value="Cytochrome_b_C_euk/bac"/>
</dbReference>
<dbReference type="GO" id="GO:0016491">
    <property type="term" value="F:oxidoreductase activity"/>
    <property type="evidence" value="ECO:0007669"/>
    <property type="project" value="UniProtKB-UniRule"/>
</dbReference>
<evidence type="ECO:0000256" key="1">
    <source>
        <dbReference type="ARBA" id="ARBA00002566"/>
    </source>
</evidence>
<evidence type="ECO:0000256" key="2">
    <source>
        <dbReference type="ARBA" id="ARBA00004448"/>
    </source>
</evidence>
<comment type="subcellular location">
    <subcellularLocation>
        <location evidence="2">Mitochondrion inner membrane</location>
        <topology evidence="2">Multi-pass membrane protein</topology>
    </subcellularLocation>
</comment>
<dbReference type="InterPro" id="IPR016174">
    <property type="entry name" value="Di-haem_cyt_TM"/>
</dbReference>
<feature type="transmembrane region" description="Helical" evidence="19">
    <location>
        <begin position="179"/>
        <end position="201"/>
    </location>
</feature>
<evidence type="ECO:0000259" key="21">
    <source>
        <dbReference type="PROSITE" id="PS51003"/>
    </source>
</evidence>
<feature type="binding site" evidence="17">
    <location>
        <position position="202"/>
    </location>
    <ligand>
        <name>a ubiquinone</name>
        <dbReference type="ChEBI" id="CHEBI:16389"/>
    </ligand>
</feature>
<evidence type="ECO:0000256" key="18">
    <source>
        <dbReference type="PIRSR" id="PIRSR038885-2"/>
    </source>
</evidence>
<dbReference type="EMBL" id="EU523753">
    <property type="protein sequence ID" value="ACA62654.1"/>
    <property type="molecule type" value="Genomic_DNA"/>
</dbReference>
<evidence type="ECO:0000256" key="12">
    <source>
        <dbReference type="ARBA" id="ARBA00022989"/>
    </source>
</evidence>
<dbReference type="GeneID" id="6335924"/>
<evidence type="ECO:0000256" key="4">
    <source>
        <dbReference type="ARBA" id="ARBA00013531"/>
    </source>
</evidence>
<dbReference type="GO" id="GO:0006122">
    <property type="term" value="P:mitochondrial electron transport, ubiquinol to cytochrome c"/>
    <property type="evidence" value="ECO:0007669"/>
    <property type="project" value="TreeGrafter"/>
</dbReference>
<evidence type="ECO:0000256" key="3">
    <source>
        <dbReference type="ARBA" id="ARBA00011649"/>
    </source>
</evidence>
<keyword evidence="7 19" id="KW-0679">Respiratory chain</keyword>
<protein>
    <recommendedName>
        <fullName evidence="4 19">Cytochrome b</fullName>
    </recommendedName>
</protein>
<dbReference type="PROSITE" id="PS51002">
    <property type="entry name" value="CYTB_NTER"/>
    <property type="match status" value="1"/>
</dbReference>
<feature type="transmembrane region" description="Helical" evidence="19">
    <location>
        <begin position="356"/>
        <end position="373"/>
    </location>
</feature>
<dbReference type="Gene3D" id="1.20.810.10">
    <property type="entry name" value="Cytochrome Bc1 Complex, Chain C"/>
    <property type="match status" value="1"/>
</dbReference>
<feature type="transmembrane region" description="Helical" evidence="19">
    <location>
        <begin position="78"/>
        <end position="99"/>
    </location>
</feature>
<evidence type="ECO:0000256" key="10">
    <source>
        <dbReference type="ARBA" id="ARBA00022792"/>
    </source>
</evidence>
<keyword evidence="15 19" id="KW-0496">Mitochondrion</keyword>
<reference evidence="22" key="1">
    <citation type="journal article" date="2008" name="Mol. Biol. Evol.">
        <title>Parallel evolution of truncated transfer RNA genes in arachnid mitochondrial genomes.</title>
        <authorList>
            <person name="Masta S.E."/>
            <person name="Boore J.L."/>
        </authorList>
    </citation>
    <scope>NUCLEOTIDE SEQUENCE</scope>
</reference>
<evidence type="ECO:0000256" key="7">
    <source>
        <dbReference type="ARBA" id="ARBA00022660"/>
    </source>
</evidence>
<dbReference type="CTD" id="4519"/>
<evidence type="ECO:0000256" key="11">
    <source>
        <dbReference type="ARBA" id="ARBA00022982"/>
    </source>
</evidence>
<organism evidence="22">
    <name type="scientific">Hypochilus thorelli</name>
    <name type="common">Thorell's lampshade-web spider</name>
    <dbReference type="NCBI Taxonomy" id="139869"/>
    <lineage>
        <taxon>Eukaryota</taxon>
        <taxon>Metazoa</taxon>
        <taxon>Ecdysozoa</taxon>
        <taxon>Arthropoda</taxon>
        <taxon>Chelicerata</taxon>
        <taxon>Arachnida</taxon>
        <taxon>Araneae</taxon>
        <taxon>Araneomorphae</taxon>
        <taxon>Hypochilidae</taxon>
        <taxon>Hypochilus</taxon>
    </lineage>
</organism>
<feature type="domain" description="Cytochrome b/b6 N-terminal region profile" evidence="20">
    <location>
        <begin position="1"/>
        <end position="210"/>
    </location>
</feature>
<accession>B2CKU2</accession>
<dbReference type="InterPro" id="IPR030689">
    <property type="entry name" value="Cytochrome_b"/>
</dbReference>
<proteinExistence type="inferred from homology"/>
<evidence type="ECO:0000256" key="14">
    <source>
        <dbReference type="ARBA" id="ARBA00023075"/>
    </source>
</evidence>
<keyword evidence="10" id="KW-0999">Mitochondrion inner membrane</keyword>
<dbReference type="Pfam" id="PF00032">
    <property type="entry name" value="Cytochrom_B_C"/>
    <property type="match status" value="1"/>
</dbReference>
<evidence type="ECO:0000256" key="13">
    <source>
        <dbReference type="ARBA" id="ARBA00023004"/>
    </source>
</evidence>
<feature type="transmembrane region" description="Helical" evidence="19">
    <location>
        <begin position="141"/>
        <end position="159"/>
    </location>
</feature>
<evidence type="ECO:0000256" key="6">
    <source>
        <dbReference type="ARBA" id="ARBA00022617"/>
    </source>
</evidence>
<feature type="transmembrane region" description="Helical" evidence="19">
    <location>
        <begin position="324"/>
        <end position="344"/>
    </location>
</feature>
<feature type="transmembrane region" description="Helical" evidence="19">
    <location>
        <begin position="289"/>
        <end position="309"/>
    </location>
</feature>
<dbReference type="PROSITE" id="PS51003">
    <property type="entry name" value="CYTB_CTER"/>
    <property type="match status" value="1"/>
</dbReference>
<keyword evidence="5 19" id="KW-0813">Transport</keyword>
<keyword evidence="11 19" id="KW-0249">Electron transport</keyword>
<evidence type="ECO:0000256" key="5">
    <source>
        <dbReference type="ARBA" id="ARBA00022448"/>
    </source>
</evidence>
<dbReference type="PANTHER" id="PTHR19271:SF16">
    <property type="entry name" value="CYTOCHROME B"/>
    <property type="match status" value="1"/>
</dbReference>
<feature type="binding site" description="axial binding residue" evidence="18">
    <location>
        <position position="98"/>
    </location>
    <ligand>
        <name>heme b</name>
        <dbReference type="ChEBI" id="CHEBI:60344"/>
        <label>b566</label>
    </ligand>
    <ligandPart>
        <name>Fe</name>
        <dbReference type="ChEBI" id="CHEBI:18248"/>
    </ligandPart>
</feature>
<keyword evidence="16 19" id="KW-0472">Membrane</keyword>
<dbReference type="GO" id="GO:0008121">
    <property type="term" value="F:quinol-cytochrome-c reductase activity"/>
    <property type="evidence" value="ECO:0007669"/>
    <property type="project" value="InterPro"/>
</dbReference>
<evidence type="ECO:0000256" key="19">
    <source>
        <dbReference type="RuleBase" id="RU362117"/>
    </source>
</evidence>
<dbReference type="GO" id="GO:0046872">
    <property type="term" value="F:metal ion binding"/>
    <property type="evidence" value="ECO:0007669"/>
    <property type="project" value="UniProtKB-UniRule"/>
</dbReference>
<gene>
    <name evidence="22" type="primary">cytb</name>
</gene>
<sequence length="376" mass="43136">MKVLMRKKNVVLSVLNGSLVDLPSPSSLSYLWNFGSLLGIFLMMQILTGLFLGMHFSSDVSISFSSVVHICRDVNNGWFIRILHSNGASMFFMLLYIHMGRGIYYGSYRFKNTWFSGALIFLISMAVAFLGYVLPWGQMSFWAATVITNLVSVIPYVGVSVVEWLWGGFAVGNPTLTRFFVFHFVLPFVILFMVILHLLFLHETGSNNSLGLSSNMDSVEFHPYYSFKDLYGFVLAILLLLLNCLLIPYIFMDSENFIPSNPLVTPIHIQPEWYFLFAYAILRSVPNKIGGVVALLMSVMVLFLFPLVLNHRVRSVMYYPSVKFLYWVMVFNWFLLMWIGACVVEEPFFSIGQVCSINYFVIFFLMVFGNYLQDKF</sequence>
<dbReference type="InterPro" id="IPR036150">
    <property type="entry name" value="Cyt_b/b6_C_sf"/>
</dbReference>
<feature type="transmembrane region" description="Helical" evidence="19">
    <location>
        <begin position="230"/>
        <end position="251"/>
    </location>
</feature>
<keyword evidence="12 19" id="KW-1133">Transmembrane helix</keyword>
<dbReference type="AlphaFoldDB" id="B2CKU2"/>
<evidence type="ECO:0000259" key="20">
    <source>
        <dbReference type="PROSITE" id="PS51002"/>
    </source>
</evidence>
<feature type="binding site" description="axial binding residue" evidence="18">
    <location>
        <position position="84"/>
    </location>
    <ligand>
        <name>heme b</name>
        <dbReference type="ChEBI" id="CHEBI:60344"/>
        <label>b562</label>
    </ligand>
    <ligandPart>
        <name>Fe</name>
        <dbReference type="ChEBI" id="CHEBI:18248"/>
    </ligandPart>
</feature>
<evidence type="ECO:0000313" key="22">
    <source>
        <dbReference type="EMBL" id="ACA62654.1"/>
    </source>
</evidence>
<dbReference type="GO" id="GO:0005743">
    <property type="term" value="C:mitochondrial inner membrane"/>
    <property type="evidence" value="ECO:0007669"/>
    <property type="project" value="UniProtKB-SubCell"/>
</dbReference>
<keyword evidence="13 18" id="KW-0408">Iron</keyword>
<feature type="binding site" description="axial binding residue" evidence="18">
    <location>
        <position position="197"/>
    </location>
    <ligand>
        <name>heme b</name>
        <dbReference type="ChEBI" id="CHEBI:60344"/>
        <label>b566</label>
    </ligand>
    <ligandPart>
        <name>Fe</name>
        <dbReference type="ChEBI" id="CHEBI:18248"/>
    </ligandPart>
</feature>
<dbReference type="PIRSF" id="PIRSF038885">
    <property type="entry name" value="COB"/>
    <property type="match status" value="1"/>
</dbReference>
<dbReference type="PANTHER" id="PTHR19271">
    <property type="entry name" value="CYTOCHROME B"/>
    <property type="match status" value="1"/>
</dbReference>
<dbReference type="GO" id="GO:0045275">
    <property type="term" value="C:respiratory chain complex III"/>
    <property type="evidence" value="ECO:0007669"/>
    <property type="project" value="InterPro"/>
</dbReference>
<dbReference type="InterPro" id="IPR005798">
    <property type="entry name" value="Cyt_b/b6_C"/>
</dbReference>
<keyword evidence="8 19" id="KW-0812">Transmembrane</keyword>